<comment type="caution">
    <text evidence="1">The sequence shown here is derived from an EMBL/GenBank/DDBJ whole genome shotgun (WGS) entry which is preliminary data.</text>
</comment>
<evidence type="ECO:0000313" key="2">
    <source>
        <dbReference type="Proteomes" id="UP001164929"/>
    </source>
</evidence>
<gene>
    <name evidence="1" type="ORF">NC653_018006</name>
</gene>
<organism evidence="1 2">
    <name type="scientific">Populus alba x Populus x berolinensis</name>
    <dbReference type="NCBI Taxonomy" id="444605"/>
    <lineage>
        <taxon>Eukaryota</taxon>
        <taxon>Viridiplantae</taxon>
        <taxon>Streptophyta</taxon>
        <taxon>Embryophyta</taxon>
        <taxon>Tracheophyta</taxon>
        <taxon>Spermatophyta</taxon>
        <taxon>Magnoliopsida</taxon>
        <taxon>eudicotyledons</taxon>
        <taxon>Gunneridae</taxon>
        <taxon>Pentapetalae</taxon>
        <taxon>rosids</taxon>
        <taxon>fabids</taxon>
        <taxon>Malpighiales</taxon>
        <taxon>Salicaceae</taxon>
        <taxon>Saliceae</taxon>
        <taxon>Populus</taxon>
    </lineage>
</organism>
<evidence type="ECO:0000313" key="1">
    <source>
        <dbReference type="EMBL" id="KAJ6995408.1"/>
    </source>
</evidence>
<accession>A0AAD6QRN4</accession>
<keyword evidence="2" id="KW-1185">Reference proteome</keyword>
<protein>
    <submittedName>
        <fullName evidence="1">Uncharacterized protein</fullName>
    </submittedName>
</protein>
<name>A0AAD6QRN4_9ROSI</name>
<dbReference type="EMBL" id="JAQIZT010000006">
    <property type="protein sequence ID" value="KAJ6995408.1"/>
    <property type="molecule type" value="Genomic_DNA"/>
</dbReference>
<proteinExistence type="predicted"/>
<sequence>MLLFLSFYGCKGMLRFSKFSIHTRKRLTIFHEAYARYSHFLGGYSISQ</sequence>
<dbReference type="Proteomes" id="UP001164929">
    <property type="component" value="Chromosome 6"/>
</dbReference>
<dbReference type="AlphaFoldDB" id="A0AAD6QRN4"/>
<reference evidence="1" key="1">
    <citation type="journal article" date="2023" name="Mol. Ecol. Resour.">
        <title>Chromosome-level genome assembly of a triploid poplar Populus alba 'Berolinensis'.</title>
        <authorList>
            <person name="Chen S."/>
            <person name="Yu Y."/>
            <person name="Wang X."/>
            <person name="Wang S."/>
            <person name="Zhang T."/>
            <person name="Zhou Y."/>
            <person name="He R."/>
            <person name="Meng N."/>
            <person name="Wang Y."/>
            <person name="Liu W."/>
            <person name="Liu Z."/>
            <person name="Liu J."/>
            <person name="Guo Q."/>
            <person name="Huang H."/>
            <person name="Sederoff R.R."/>
            <person name="Wang G."/>
            <person name="Qu G."/>
            <person name="Chen S."/>
        </authorList>
    </citation>
    <scope>NUCLEOTIDE SEQUENCE</scope>
    <source>
        <strain evidence="1">SC-2020</strain>
    </source>
</reference>